<keyword evidence="10" id="KW-1185">Reference proteome</keyword>
<dbReference type="AlphaFoldDB" id="A0A931I0C0"/>
<accession>A0A931I0C0</accession>
<comment type="caution">
    <text evidence="9">The sequence shown here is derived from an EMBL/GenBank/DDBJ whole genome shotgun (WGS) entry which is preliminary data.</text>
</comment>
<dbReference type="PROSITE" id="PS52038">
    <property type="entry name" value="TOPO_IB_2"/>
    <property type="match status" value="1"/>
</dbReference>
<dbReference type="GO" id="GO:0003917">
    <property type="term" value="F:DNA topoisomerase type I (single strand cut, ATP-independent) activity"/>
    <property type="evidence" value="ECO:0007669"/>
    <property type="project" value="UniProtKB-EC"/>
</dbReference>
<dbReference type="GO" id="GO:0006265">
    <property type="term" value="P:DNA topological change"/>
    <property type="evidence" value="ECO:0007669"/>
    <property type="project" value="InterPro"/>
</dbReference>
<dbReference type="InterPro" id="IPR035447">
    <property type="entry name" value="DNA_topo_I_N_sf"/>
</dbReference>
<comment type="similarity">
    <text evidence="2">Belongs to the type IB topoisomerase family.</text>
</comment>
<evidence type="ECO:0000256" key="6">
    <source>
        <dbReference type="ARBA" id="ARBA00023235"/>
    </source>
</evidence>
<name>A0A931I0C0_9HYPH</name>
<dbReference type="EMBL" id="JADZLT010000049">
    <property type="protein sequence ID" value="MBH0238007.1"/>
    <property type="molecule type" value="Genomic_DNA"/>
</dbReference>
<dbReference type="PRINTS" id="PR00416">
    <property type="entry name" value="EUTPISMRASEI"/>
</dbReference>
<protein>
    <recommendedName>
        <fullName evidence="3">DNA topoisomerase</fullName>
        <ecNumber evidence="3">5.6.2.1</ecNumber>
    </recommendedName>
</protein>
<evidence type="ECO:0000313" key="9">
    <source>
        <dbReference type="EMBL" id="MBH0238007.1"/>
    </source>
</evidence>
<dbReference type="Gene3D" id="1.10.132.120">
    <property type="match status" value="1"/>
</dbReference>
<dbReference type="InterPro" id="IPR049331">
    <property type="entry name" value="Top1B_N_bact"/>
</dbReference>
<dbReference type="InterPro" id="IPR013500">
    <property type="entry name" value="TopoI_cat_euk"/>
</dbReference>
<evidence type="ECO:0000259" key="7">
    <source>
        <dbReference type="Pfam" id="PF01028"/>
    </source>
</evidence>
<dbReference type="Pfam" id="PF21338">
    <property type="entry name" value="Top1B_N_bact"/>
    <property type="match status" value="1"/>
</dbReference>
<dbReference type="Pfam" id="PF01028">
    <property type="entry name" value="Topoisom_I"/>
    <property type="match status" value="1"/>
</dbReference>
<evidence type="ECO:0000256" key="5">
    <source>
        <dbReference type="ARBA" id="ARBA00023125"/>
    </source>
</evidence>
<comment type="catalytic activity">
    <reaction evidence="1">
        <text>ATP-independent breakage of single-stranded DNA, followed by passage and rejoining.</text>
        <dbReference type="EC" id="5.6.2.1"/>
    </reaction>
</comment>
<evidence type="ECO:0000256" key="3">
    <source>
        <dbReference type="ARBA" id="ARBA00012891"/>
    </source>
</evidence>
<dbReference type="InterPro" id="IPR011010">
    <property type="entry name" value="DNA_brk_join_enz"/>
</dbReference>
<evidence type="ECO:0000256" key="1">
    <source>
        <dbReference type="ARBA" id="ARBA00000213"/>
    </source>
</evidence>
<keyword evidence="6" id="KW-0413">Isomerase</keyword>
<gene>
    <name evidence="9" type="ORF">I5731_09260</name>
</gene>
<evidence type="ECO:0000313" key="10">
    <source>
        <dbReference type="Proteomes" id="UP000631694"/>
    </source>
</evidence>
<dbReference type="Gene3D" id="3.90.15.10">
    <property type="entry name" value="Topoisomerase I, Chain A, domain 3"/>
    <property type="match status" value="1"/>
</dbReference>
<proteinExistence type="inferred from homology"/>
<evidence type="ECO:0000256" key="2">
    <source>
        <dbReference type="ARBA" id="ARBA00006645"/>
    </source>
</evidence>
<evidence type="ECO:0000256" key="4">
    <source>
        <dbReference type="ARBA" id="ARBA00023029"/>
    </source>
</evidence>
<keyword evidence="4" id="KW-0799">Topoisomerase</keyword>
<dbReference type="InterPro" id="IPR014711">
    <property type="entry name" value="TopoI_cat_a-hlx-sub_euk"/>
</dbReference>
<dbReference type="SUPFAM" id="SSF56349">
    <property type="entry name" value="DNA breaking-rejoining enzymes"/>
    <property type="match status" value="1"/>
</dbReference>
<dbReference type="GO" id="GO:0003677">
    <property type="term" value="F:DNA binding"/>
    <property type="evidence" value="ECO:0007669"/>
    <property type="project" value="UniProtKB-KW"/>
</dbReference>
<evidence type="ECO:0000259" key="8">
    <source>
        <dbReference type="Pfam" id="PF21338"/>
    </source>
</evidence>
<organism evidence="9 10">
    <name type="scientific">Methylobrevis albus</name>
    <dbReference type="NCBI Taxonomy" id="2793297"/>
    <lineage>
        <taxon>Bacteria</taxon>
        <taxon>Pseudomonadati</taxon>
        <taxon>Pseudomonadota</taxon>
        <taxon>Alphaproteobacteria</taxon>
        <taxon>Hyphomicrobiales</taxon>
        <taxon>Pleomorphomonadaceae</taxon>
        <taxon>Methylobrevis</taxon>
    </lineage>
</organism>
<dbReference type="SUPFAM" id="SSF55869">
    <property type="entry name" value="DNA topoisomerase I domain"/>
    <property type="match status" value="1"/>
</dbReference>
<keyword evidence="5" id="KW-0238">DNA-binding</keyword>
<feature type="domain" description="DNA topoisomerase I catalytic core eukaryotic-type" evidence="7">
    <location>
        <begin position="120"/>
        <end position="317"/>
    </location>
</feature>
<dbReference type="InterPro" id="IPR001631">
    <property type="entry name" value="TopoI"/>
</dbReference>
<sequence length="368" mass="41000">MSSACLRRASEATELDTLQPLAPAAAPTPITPEDLVYASDETPGIRRRRHGKGFSYAGADGTLLRDAEALARIRSLVIPPAWTDVWISPDASGHIQATGRDERGRKQYRYHPVWLANRSDVKFTGLTAFAAALPRLRARVEVDLARRGLPRERVLASIVWLLDHTPIRIGNEAYRRANASFGLTTLRSRHVEVEGARLRFAFVGKSGKAWSLKLTDRRIARIVAAIDDLPGRQLFKYLDEAGARRPVDATEVNAYIRAGSGANFTSKHFRTWFATLEAARLFAAADVPATKTALRRKTNEVIDAVAHRLHNTRSVCRSGYIHPAILSGWEEGTLTPEFAELRRRYRKPLAGLGLEESLLLRWLRARGT</sequence>
<reference evidence="9" key="1">
    <citation type="submission" date="2020-12" db="EMBL/GenBank/DDBJ databases">
        <title>Methylobrevis albus sp. nov., isolated from fresh water lack sediment.</title>
        <authorList>
            <person name="Zou Q."/>
        </authorList>
    </citation>
    <scope>NUCLEOTIDE SEQUENCE</scope>
    <source>
        <strain evidence="9">L22</strain>
    </source>
</reference>
<dbReference type="EC" id="5.6.2.1" evidence="3"/>
<dbReference type="Proteomes" id="UP000631694">
    <property type="component" value="Unassembled WGS sequence"/>
</dbReference>
<feature type="domain" description="DNA topoisomerase IB N-terminal" evidence="8">
    <location>
        <begin position="53"/>
        <end position="101"/>
    </location>
</feature>
<dbReference type="Gene3D" id="3.30.66.10">
    <property type="entry name" value="DNA topoisomerase I domain"/>
    <property type="match status" value="1"/>
</dbReference>